<dbReference type="Pfam" id="PF01368">
    <property type="entry name" value="DHH"/>
    <property type="match status" value="1"/>
</dbReference>
<evidence type="ECO:0000256" key="6">
    <source>
        <dbReference type="ARBA" id="ARBA00032535"/>
    </source>
</evidence>
<reference evidence="11" key="1">
    <citation type="submission" date="2011-05" db="EMBL/GenBank/DDBJ databases">
        <title>The genome sequence of Vittaforma corneae strain ATCC 50505.</title>
        <authorList>
            <consortium name="The Broad Institute Genome Sequencing Platform"/>
            <person name="Cuomo C."/>
            <person name="Didier E."/>
            <person name="Bowers L."/>
            <person name="Young S.K."/>
            <person name="Zeng Q."/>
            <person name="Gargeya S."/>
            <person name="Fitzgerald M."/>
            <person name="Haas B."/>
            <person name="Abouelleil A."/>
            <person name="Alvarado L."/>
            <person name="Arachchi H.M."/>
            <person name="Berlin A."/>
            <person name="Chapman S.B."/>
            <person name="Gearin G."/>
            <person name="Goldberg J."/>
            <person name="Griggs A."/>
            <person name="Gujja S."/>
            <person name="Hansen M."/>
            <person name="Heiman D."/>
            <person name="Howarth C."/>
            <person name="Larimer J."/>
            <person name="Lui A."/>
            <person name="MacDonald P.J.P."/>
            <person name="McCowen C."/>
            <person name="Montmayeur A."/>
            <person name="Murphy C."/>
            <person name="Neiman D."/>
            <person name="Pearson M."/>
            <person name="Priest M."/>
            <person name="Roberts A."/>
            <person name="Saif S."/>
            <person name="Shea T."/>
            <person name="Sisk P."/>
            <person name="Stolte C."/>
            <person name="Sykes S."/>
            <person name="Wortman J."/>
            <person name="Nusbaum C."/>
            <person name="Birren B."/>
        </authorList>
    </citation>
    <scope>NUCLEOTIDE SEQUENCE [LARGE SCALE GENOMIC DNA]</scope>
    <source>
        <strain evidence="11">ATCC 50505</strain>
    </source>
</reference>
<evidence type="ECO:0000256" key="4">
    <source>
        <dbReference type="ARBA" id="ARBA00022801"/>
    </source>
</evidence>
<dbReference type="HOGENOM" id="CLU_059048_0_0_1"/>
<evidence type="ECO:0000256" key="2">
    <source>
        <dbReference type="ARBA" id="ARBA00012146"/>
    </source>
</evidence>
<evidence type="ECO:0000256" key="7">
    <source>
        <dbReference type="ARBA" id="ARBA00047820"/>
    </source>
</evidence>
<evidence type="ECO:0000259" key="9">
    <source>
        <dbReference type="Pfam" id="PF02833"/>
    </source>
</evidence>
<gene>
    <name evidence="10" type="ORF">VICG_01715</name>
</gene>
<dbReference type="GO" id="GO:0004427">
    <property type="term" value="F:inorganic diphosphate phosphatase activity"/>
    <property type="evidence" value="ECO:0007669"/>
    <property type="project" value="UniProtKB-EC"/>
</dbReference>
<dbReference type="AlphaFoldDB" id="L2GK54"/>
<dbReference type="Gene3D" id="3.10.310.20">
    <property type="entry name" value="DHHA2 domain"/>
    <property type="match status" value="1"/>
</dbReference>
<comment type="cofactor">
    <cofactor evidence="1">
        <name>Mn(2+)</name>
        <dbReference type="ChEBI" id="CHEBI:29035"/>
    </cofactor>
</comment>
<protein>
    <recommendedName>
        <fullName evidence="2">inorganic diphosphatase</fullName>
        <ecNumber evidence="2">3.6.1.1</ecNumber>
    </recommendedName>
    <alternativeName>
        <fullName evidence="6">Pyrophosphate phospho-hydrolase</fullName>
    </alternativeName>
</protein>
<dbReference type="SUPFAM" id="SSF64182">
    <property type="entry name" value="DHH phosphoesterases"/>
    <property type="match status" value="1"/>
</dbReference>
<keyword evidence="5" id="KW-0464">Manganese</keyword>
<dbReference type="Proteomes" id="UP000011082">
    <property type="component" value="Unassembled WGS sequence"/>
</dbReference>
<dbReference type="InterPro" id="IPR001667">
    <property type="entry name" value="DDH_dom"/>
</dbReference>
<keyword evidence="3" id="KW-0479">Metal-binding</keyword>
<dbReference type="STRING" id="993615.L2GK54"/>
<evidence type="ECO:0000256" key="3">
    <source>
        <dbReference type="ARBA" id="ARBA00022723"/>
    </source>
</evidence>
<evidence type="ECO:0000256" key="5">
    <source>
        <dbReference type="ARBA" id="ARBA00023211"/>
    </source>
</evidence>
<dbReference type="InterPro" id="IPR038763">
    <property type="entry name" value="DHH_sf"/>
</dbReference>
<dbReference type="FunCoup" id="L2GK54">
    <property type="interactions" value="42"/>
</dbReference>
<dbReference type="InParanoid" id="L2GK54"/>
<proteinExistence type="predicted"/>
<dbReference type="PANTHER" id="PTHR12112">
    <property type="entry name" value="BNIP - RELATED"/>
    <property type="match status" value="1"/>
</dbReference>
<name>L2GK54_VITCO</name>
<dbReference type="PANTHER" id="PTHR12112:SF22">
    <property type="entry name" value="MANGANESE-DEPENDENT INORGANIC PYROPHOSPHATASE-RELATED"/>
    <property type="match status" value="1"/>
</dbReference>
<dbReference type="InterPro" id="IPR004097">
    <property type="entry name" value="DHHA2"/>
</dbReference>
<evidence type="ECO:0000259" key="8">
    <source>
        <dbReference type="Pfam" id="PF01368"/>
    </source>
</evidence>
<comment type="catalytic activity">
    <reaction evidence="7">
        <text>diphosphate + H2O = 2 phosphate + H(+)</text>
        <dbReference type="Rhea" id="RHEA:24576"/>
        <dbReference type="ChEBI" id="CHEBI:15377"/>
        <dbReference type="ChEBI" id="CHEBI:15378"/>
        <dbReference type="ChEBI" id="CHEBI:33019"/>
        <dbReference type="ChEBI" id="CHEBI:43474"/>
        <dbReference type="EC" id="3.6.1.1"/>
    </reaction>
</comment>
<feature type="domain" description="DDH" evidence="8">
    <location>
        <begin position="38"/>
        <end position="192"/>
    </location>
</feature>
<dbReference type="Gene3D" id="3.90.1640.10">
    <property type="entry name" value="inorganic pyrophosphatase (n-terminal core)"/>
    <property type="match status" value="1"/>
</dbReference>
<feature type="domain" description="DHHA2" evidence="9">
    <location>
        <begin position="255"/>
        <end position="391"/>
    </location>
</feature>
<keyword evidence="11" id="KW-1185">Reference proteome</keyword>
<sequence length="400" mass="45761">MGSKEDKKSSSENASEKACFIKKYLEGCKEQIKSNEVIISIGSEACDPDSFVCSLAVAIHEKAIPVVNMSRTVFESKGDLQYLCSIFKISNNDLIFLERPKGRFSLPARIVGTSFKVGDKSYKIEDKKMKLILVDHHKPVEELRHCELDMIIDHHALSEASLFARRIYVDIDAGSCCTLVSKFIGHSLLATKNPKNEYFDKIQFCRHLAKMLAIPILLDTNRFRKVTSHFDRGEFKKLIKAADVKKEDIVNIVKTIKKVRLNDKDLDNETILLKDFKKFDKDGMVFGYSTVKYSYEEWVDREAKNVNTSSESKAGSVLEAAFHAFKREYGLDFLLVNRKAGKKRFLIMVSCPFEKKLAAQHNFKHVDFKGLHYYEIDVELSRKILTPAIKDLIHNLSLKE</sequence>
<dbReference type="GO" id="GO:0046872">
    <property type="term" value="F:metal ion binding"/>
    <property type="evidence" value="ECO:0007669"/>
    <property type="project" value="UniProtKB-KW"/>
</dbReference>
<dbReference type="InterPro" id="IPR038222">
    <property type="entry name" value="DHHA2_dom_sf"/>
</dbReference>
<evidence type="ECO:0000313" key="11">
    <source>
        <dbReference type="Proteomes" id="UP000011082"/>
    </source>
</evidence>
<keyword evidence="4" id="KW-0378">Hydrolase</keyword>
<dbReference type="OMA" id="EDWIDRE"/>
<dbReference type="OrthoDB" id="374045at2759"/>
<dbReference type="VEuPathDB" id="MicrosporidiaDB:VICG_01715"/>
<evidence type="ECO:0000313" key="10">
    <source>
        <dbReference type="EMBL" id="ELA41226.1"/>
    </source>
</evidence>
<dbReference type="Pfam" id="PF02833">
    <property type="entry name" value="DHHA2"/>
    <property type="match status" value="1"/>
</dbReference>
<dbReference type="EMBL" id="JH370147">
    <property type="protein sequence ID" value="ELA41226.1"/>
    <property type="molecule type" value="Genomic_DNA"/>
</dbReference>
<dbReference type="GO" id="GO:0005737">
    <property type="term" value="C:cytoplasm"/>
    <property type="evidence" value="ECO:0007669"/>
    <property type="project" value="InterPro"/>
</dbReference>
<dbReference type="RefSeq" id="XP_007605160.1">
    <property type="nucleotide sequence ID" value="XM_007605098.1"/>
</dbReference>
<dbReference type="EC" id="3.6.1.1" evidence="2"/>
<evidence type="ECO:0000256" key="1">
    <source>
        <dbReference type="ARBA" id="ARBA00001936"/>
    </source>
</evidence>
<dbReference type="GeneID" id="19882425"/>
<organism evidence="10 11">
    <name type="scientific">Vittaforma corneae (strain ATCC 50505)</name>
    <name type="common">Microsporidian parasite</name>
    <name type="synonym">Nosema corneum</name>
    <dbReference type="NCBI Taxonomy" id="993615"/>
    <lineage>
        <taxon>Eukaryota</taxon>
        <taxon>Fungi</taxon>
        <taxon>Fungi incertae sedis</taxon>
        <taxon>Microsporidia</taxon>
        <taxon>Nosematidae</taxon>
        <taxon>Vittaforma</taxon>
    </lineage>
</organism>
<accession>L2GK54</accession>